<keyword evidence="2" id="KW-0560">Oxidoreductase</keyword>
<dbReference type="InterPro" id="IPR050493">
    <property type="entry name" value="FAD-dep_Monooxygenase_BioMet"/>
</dbReference>
<dbReference type="RefSeq" id="XP_025370894.1">
    <property type="nucleotide sequence ID" value="XM_025513547.1"/>
</dbReference>
<dbReference type="InterPro" id="IPR036188">
    <property type="entry name" value="FAD/NAD-bd_sf"/>
</dbReference>
<dbReference type="PANTHER" id="PTHR13789">
    <property type="entry name" value="MONOOXYGENASE"/>
    <property type="match status" value="1"/>
</dbReference>
<dbReference type="Proteomes" id="UP000245783">
    <property type="component" value="Unassembled WGS sequence"/>
</dbReference>
<dbReference type="AlphaFoldDB" id="A0A316W2L6"/>
<evidence type="ECO:0000256" key="1">
    <source>
        <dbReference type="ARBA" id="ARBA00007992"/>
    </source>
</evidence>
<evidence type="ECO:0000313" key="6">
    <source>
        <dbReference type="EMBL" id="PWN43734.1"/>
    </source>
</evidence>
<reference evidence="6 7" key="1">
    <citation type="journal article" date="2018" name="Mol. Biol. Evol.">
        <title>Broad Genomic Sampling Reveals a Smut Pathogenic Ancestry of the Fungal Clade Ustilaginomycotina.</title>
        <authorList>
            <person name="Kijpornyongpan T."/>
            <person name="Mondo S.J."/>
            <person name="Barry K."/>
            <person name="Sandor L."/>
            <person name="Lee J."/>
            <person name="Lipzen A."/>
            <person name="Pangilinan J."/>
            <person name="LaButti K."/>
            <person name="Hainaut M."/>
            <person name="Henrissat B."/>
            <person name="Grigoriev I.V."/>
            <person name="Spatafora J.W."/>
            <person name="Aime M.C."/>
        </authorList>
    </citation>
    <scope>NUCLEOTIDE SEQUENCE [LARGE SCALE GENOMIC DNA]</scope>
    <source>
        <strain evidence="6 7">MCA 4658</strain>
    </source>
</reference>
<feature type="region of interest" description="Disordered" evidence="4">
    <location>
        <begin position="51"/>
        <end position="70"/>
    </location>
</feature>
<keyword evidence="3" id="KW-0503">Monooxygenase</keyword>
<accession>A0A316W2L6</accession>
<dbReference type="STRING" id="1522189.A0A316W2L6"/>
<dbReference type="EMBL" id="KZ819367">
    <property type="protein sequence ID" value="PWN43734.1"/>
    <property type="molecule type" value="Genomic_DNA"/>
</dbReference>
<dbReference type="Pfam" id="PF01266">
    <property type="entry name" value="DAO"/>
    <property type="match status" value="1"/>
</dbReference>
<dbReference type="GeneID" id="37035417"/>
<evidence type="ECO:0000256" key="2">
    <source>
        <dbReference type="ARBA" id="ARBA00023002"/>
    </source>
</evidence>
<proteinExistence type="inferred from homology"/>
<evidence type="ECO:0000256" key="3">
    <source>
        <dbReference type="ARBA" id="ARBA00023033"/>
    </source>
</evidence>
<dbReference type="PRINTS" id="PR00420">
    <property type="entry name" value="RNGMNOXGNASE"/>
</dbReference>
<organism evidence="6 7">
    <name type="scientific">Ceraceosorus guamensis</name>
    <dbReference type="NCBI Taxonomy" id="1522189"/>
    <lineage>
        <taxon>Eukaryota</taxon>
        <taxon>Fungi</taxon>
        <taxon>Dikarya</taxon>
        <taxon>Basidiomycota</taxon>
        <taxon>Ustilaginomycotina</taxon>
        <taxon>Exobasidiomycetes</taxon>
        <taxon>Ceraceosorales</taxon>
        <taxon>Ceraceosoraceae</taxon>
        <taxon>Ceraceosorus</taxon>
    </lineage>
</organism>
<sequence length="480" mass="52034">MMTKGTGHERPLDIVILGGGIAGLATAVALRQRTPHHVTVLERAALQGCSNHSRRTVEDDGAPPSETQHLDTDYGIALAPNGSYILGLLGMKDHARELRGIQLNYWALRPASDEEVPASQFPTDPLAPAIFCSRGALIRWLIKAATDESLPGTPVTIESGLGSLKIDIRSAKAGSKSGDLLILADGLTKTGRAAVLANQGLPPEHWEDAYITAPQVAYMGLLPVSALSKHSHLLMDGKLQLQPNGTLMNWTWDPADEEGNVEEDPMRRAAKQQRLILYPISKEHVQLFAYLPSTPELLARFQRGARGGRAAFIRNVSSEEAAHHFAAFAPNVRELLTACPKLDLAQIRDAPTLASWHSNDARAVIIGDAAHAALPHTGQGSSQALEDADALSHLLRPLRAATSTCPEESEILVPQLAAALKTFDSVRLPRAHLTQRIARLFNGCIDPAELQQMDCFDFEEYNVRVMSYRGVEAHLAQNPA</sequence>
<dbReference type="InterPro" id="IPR006076">
    <property type="entry name" value="FAD-dep_OxRdtase"/>
</dbReference>
<evidence type="ECO:0000259" key="5">
    <source>
        <dbReference type="Pfam" id="PF01266"/>
    </source>
</evidence>
<dbReference type="OrthoDB" id="9993796at2759"/>
<feature type="domain" description="FAD dependent oxidoreductase" evidence="5">
    <location>
        <begin position="13"/>
        <end position="53"/>
    </location>
</feature>
<dbReference type="Gene3D" id="3.50.50.60">
    <property type="entry name" value="FAD/NAD(P)-binding domain"/>
    <property type="match status" value="1"/>
</dbReference>
<dbReference type="PANTHER" id="PTHR13789:SF309">
    <property type="entry name" value="PUTATIVE (AFU_ORTHOLOGUE AFUA_6G14510)-RELATED"/>
    <property type="match status" value="1"/>
</dbReference>
<keyword evidence="7" id="KW-1185">Reference proteome</keyword>
<dbReference type="SUPFAM" id="SSF51905">
    <property type="entry name" value="FAD/NAD(P)-binding domain"/>
    <property type="match status" value="1"/>
</dbReference>
<dbReference type="GO" id="GO:0004497">
    <property type="term" value="F:monooxygenase activity"/>
    <property type="evidence" value="ECO:0007669"/>
    <property type="project" value="UniProtKB-KW"/>
</dbReference>
<evidence type="ECO:0000313" key="7">
    <source>
        <dbReference type="Proteomes" id="UP000245783"/>
    </source>
</evidence>
<dbReference type="InParanoid" id="A0A316W2L6"/>
<comment type="similarity">
    <text evidence="1">Belongs to the paxM FAD-dependent monooxygenase family.</text>
</comment>
<gene>
    <name evidence="6" type="ORF">IE81DRAFT_322151</name>
</gene>
<evidence type="ECO:0000256" key="4">
    <source>
        <dbReference type="SAM" id="MobiDB-lite"/>
    </source>
</evidence>
<name>A0A316W2L6_9BASI</name>
<protein>
    <submittedName>
        <fullName evidence="6">FAD/NAD(P)-binding domain-containing protein</fullName>
    </submittedName>
</protein>